<dbReference type="RefSeq" id="XP_060343001.1">
    <property type="nucleotide sequence ID" value="XM_060498267.1"/>
</dbReference>
<keyword evidence="7" id="KW-1185">Reference proteome</keyword>
<dbReference type="SMART" id="SM00382">
    <property type="entry name" value="AAA"/>
    <property type="match status" value="2"/>
</dbReference>
<evidence type="ECO:0000313" key="6">
    <source>
        <dbReference type="EMBL" id="KAK1523162.1"/>
    </source>
</evidence>
<dbReference type="Gene3D" id="1.10.8.60">
    <property type="match status" value="2"/>
</dbReference>
<dbReference type="Pfam" id="PF00004">
    <property type="entry name" value="AAA"/>
    <property type="match status" value="2"/>
</dbReference>
<evidence type="ECO:0000256" key="2">
    <source>
        <dbReference type="ARBA" id="ARBA00022741"/>
    </source>
</evidence>
<dbReference type="CDD" id="cd00009">
    <property type="entry name" value="AAA"/>
    <property type="match status" value="2"/>
</dbReference>
<dbReference type="PANTHER" id="PTHR43392">
    <property type="entry name" value="AAA-TYPE ATPASE FAMILY PROTEIN / ANKYRIN REPEAT FAMILY PROTEIN"/>
    <property type="match status" value="1"/>
</dbReference>
<protein>
    <recommendedName>
        <fullName evidence="5">AAA+ ATPase domain-containing protein</fullName>
    </recommendedName>
</protein>
<feature type="compositionally biased region" description="Basic and acidic residues" evidence="4">
    <location>
        <begin position="62"/>
        <end position="103"/>
    </location>
</feature>
<evidence type="ECO:0000256" key="1">
    <source>
        <dbReference type="ARBA" id="ARBA00010378"/>
    </source>
</evidence>
<evidence type="ECO:0000256" key="4">
    <source>
        <dbReference type="SAM" id="MobiDB-lite"/>
    </source>
</evidence>
<proteinExistence type="inferred from homology"/>
<feature type="compositionally biased region" description="Low complexity" evidence="4">
    <location>
        <begin position="320"/>
        <end position="336"/>
    </location>
</feature>
<feature type="non-terminal residue" evidence="6">
    <location>
        <position position="1"/>
    </location>
</feature>
<dbReference type="InterPro" id="IPR000641">
    <property type="entry name" value="CbxX/CfxQ"/>
</dbReference>
<comment type="caution">
    <text evidence="6">The sequence shown here is derived from an EMBL/GenBank/DDBJ whole genome shotgun (WGS) entry which is preliminary data.</text>
</comment>
<gene>
    <name evidence="6" type="ORF">CPAR01_14015</name>
</gene>
<dbReference type="PANTHER" id="PTHR43392:SF2">
    <property type="entry name" value="AAA-TYPE ATPASE FAMILY PROTEIN _ ANKYRIN REPEAT FAMILY PROTEIN"/>
    <property type="match status" value="1"/>
</dbReference>
<comment type="similarity">
    <text evidence="1">Belongs to the CbxX/CfxQ family.</text>
</comment>
<organism evidence="6 7">
    <name type="scientific">Colletotrichum paranaense</name>
    <dbReference type="NCBI Taxonomy" id="1914294"/>
    <lineage>
        <taxon>Eukaryota</taxon>
        <taxon>Fungi</taxon>
        <taxon>Dikarya</taxon>
        <taxon>Ascomycota</taxon>
        <taxon>Pezizomycotina</taxon>
        <taxon>Sordariomycetes</taxon>
        <taxon>Hypocreomycetidae</taxon>
        <taxon>Glomerellales</taxon>
        <taxon>Glomerellaceae</taxon>
        <taxon>Colletotrichum</taxon>
        <taxon>Colletotrichum acutatum species complex</taxon>
    </lineage>
</organism>
<evidence type="ECO:0000256" key="3">
    <source>
        <dbReference type="ARBA" id="ARBA00022840"/>
    </source>
</evidence>
<dbReference type="Proteomes" id="UP001241169">
    <property type="component" value="Unassembled WGS sequence"/>
</dbReference>
<feature type="region of interest" description="Disordered" evidence="4">
    <location>
        <begin position="320"/>
        <end position="340"/>
    </location>
</feature>
<feature type="domain" description="AAA+ ATPase" evidence="5">
    <location>
        <begin position="569"/>
        <end position="694"/>
    </location>
</feature>
<sequence length="1093" mass="122124">NGVTPENQIQDQHLTVLPVVSVRHESRNNEQPATQDGETKETKPHNCHTLLEIVVKSAGTQKQEEVKAGDTAGKERSDPRRTDTKPKPVEASDPKEQSDESIKKSRAARRSMQFPNDIEKIFNDGKHKGSALDIFRGYDNYPRSDSSSRSNSYSGSDSQSQSVDDASSWAESAVSDVNPEDIDDNSPSRLEWLRQKREDNEKNPHLDQLMSLVGLENVKAHFLAVKAWVKESKGTDPGLSKLRLHLVLHGKDGTGKKTIAKLYAQFLLSIGAVNSQVFSKKPTAKRRPYMPRYRKSSSAPHLHPTFVFYDKPNFSQASSGSGYYDSSDSDGSSSYSPWDNRRSYRTQCSDTMEDLAETALVSVVIISTRTKSLLDSIEGNEKALEELQSPLCLADYSVEELKQLAVRIIQKRGMSVEGGFEDRSLRALVQRVARERKSKVFSNIHRLEEEVDKACTRRALRLQKEYARWLSNDSIGGSQPANFPRRALEDGDDLDKCKFADSTNGQKKVLKSEDLLGTEPKDLRNDNESWKKLQDMIGLKKVKSECGDIIDYAQFNYRRELQGMEPLKIGLNRVFLGPPGVGKTTVAQLYGQILIDLGLVSGRKIMLRNPSHLIGAYIGHSEMKTMGVLKEARGNVLIIDDAHMLYPGAQDAGHKTDVFRIAVLDTIVANVSAEPEDRCIILVGYDHEMGQLFNNSNPGLHRRFPKETALRFDTYSEDELCQIMDLSVEKSGLELSKDAAAVSRQVLSRMRINPKFGNAGDVENLLNQAKVRINARITSASRESGSVDVVIEPGDIDPHWDRESQAGESRATLFEGFVGFTRIIEQFEGYQHLVAGMRLYDIDPRPHVPWSFIFKGPPGTGKTSTARKVGRLYYDMGLLSTDEVVTCSVSDLIGKHVGETGLKVLNTLETGLGKVLFIDEAYRLANDSKFYVEAAGELVDAMTQVRYRNNVVVILAGYTVEMDFLLQVNPGLRSRFPEQIVFQPMSPHACLRHLRQEVQKLKINIMGARGANKNNVEKVYRLFKKLGLTRGWASGRDVETLAKTIIGNAYKRAGRTKKKLDMESLQVTLEEVIAAQKGMSAERLGRMSDEAED</sequence>
<name>A0ABQ9S2Y4_9PEZI</name>
<dbReference type="GeneID" id="85382166"/>
<dbReference type="InterPro" id="IPR003593">
    <property type="entry name" value="AAA+_ATPase"/>
</dbReference>
<dbReference type="Pfam" id="PF17866">
    <property type="entry name" value="AAA_lid_6"/>
    <property type="match status" value="1"/>
</dbReference>
<dbReference type="EMBL" id="MOPA01000014">
    <property type="protein sequence ID" value="KAK1523162.1"/>
    <property type="molecule type" value="Genomic_DNA"/>
</dbReference>
<accession>A0ABQ9S2Y4</accession>
<feature type="domain" description="AAA+ ATPase" evidence="5">
    <location>
        <begin position="848"/>
        <end position="986"/>
    </location>
</feature>
<reference evidence="6 7" key="1">
    <citation type="submission" date="2016-10" db="EMBL/GenBank/DDBJ databases">
        <title>The genome sequence of Colletotrichum fioriniae PJ7.</title>
        <authorList>
            <person name="Baroncelli R."/>
        </authorList>
    </citation>
    <scope>NUCLEOTIDE SEQUENCE [LARGE SCALE GENOMIC DNA]</scope>
    <source>
        <strain evidence="6 7">IMI 384185</strain>
    </source>
</reference>
<dbReference type="InterPro" id="IPR050773">
    <property type="entry name" value="CbxX/CfxQ_RuBisCO_ESX"/>
</dbReference>
<feature type="region of interest" description="Disordered" evidence="4">
    <location>
        <begin position="20"/>
        <end position="123"/>
    </location>
</feature>
<dbReference type="Gene3D" id="3.40.50.300">
    <property type="entry name" value="P-loop containing nucleotide triphosphate hydrolases"/>
    <property type="match status" value="3"/>
</dbReference>
<keyword evidence="2" id="KW-0547">Nucleotide-binding</keyword>
<dbReference type="InterPro" id="IPR027417">
    <property type="entry name" value="P-loop_NTPase"/>
</dbReference>
<dbReference type="InterPro" id="IPR041627">
    <property type="entry name" value="AAA_lid_6"/>
</dbReference>
<keyword evidence="3" id="KW-0067">ATP-binding</keyword>
<feature type="region of interest" description="Disordered" evidence="4">
    <location>
        <begin position="142"/>
        <end position="187"/>
    </location>
</feature>
<evidence type="ECO:0000313" key="7">
    <source>
        <dbReference type="Proteomes" id="UP001241169"/>
    </source>
</evidence>
<dbReference type="PRINTS" id="PR00819">
    <property type="entry name" value="CBXCFQXSUPER"/>
</dbReference>
<dbReference type="SUPFAM" id="SSF52540">
    <property type="entry name" value="P-loop containing nucleoside triphosphate hydrolases"/>
    <property type="match status" value="3"/>
</dbReference>
<feature type="compositionally biased region" description="Low complexity" evidence="4">
    <location>
        <begin position="144"/>
        <end position="168"/>
    </location>
</feature>
<evidence type="ECO:0000259" key="5">
    <source>
        <dbReference type="SMART" id="SM00382"/>
    </source>
</evidence>
<dbReference type="InterPro" id="IPR003959">
    <property type="entry name" value="ATPase_AAA_core"/>
</dbReference>